<reference evidence="3 4" key="1">
    <citation type="submission" date="2020-08" db="EMBL/GenBank/DDBJ databases">
        <title>Sequencing the genomes of 1000 actinobacteria strains.</title>
        <authorList>
            <person name="Klenk H.-P."/>
        </authorList>
    </citation>
    <scope>NUCLEOTIDE SEQUENCE [LARGE SCALE GENOMIC DNA]</scope>
    <source>
        <strain evidence="3 4">DSM 45809</strain>
    </source>
</reference>
<feature type="transmembrane region" description="Helical" evidence="2">
    <location>
        <begin position="190"/>
        <end position="214"/>
    </location>
</feature>
<keyword evidence="2" id="KW-0812">Transmembrane</keyword>
<keyword evidence="2" id="KW-0472">Membrane</keyword>
<evidence type="ECO:0000313" key="3">
    <source>
        <dbReference type="EMBL" id="MBB4739345.1"/>
    </source>
</evidence>
<feature type="compositionally biased region" description="Basic and acidic residues" evidence="1">
    <location>
        <begin position="22"/>
        <end position="33"/>
    </location>
</feature>
<proteinExistence type="predicted"/>
<accession>A0A7W7GW25</accession>
<evidence type="ECO:0000313" key="4">
    <source>
        <dbReference type="Proteomes" id="UP000546162"/>
    </source>
</evidence>
<dbReference type="Proteomes" id="UP000546162">
    <property type="component" value="Unassembled WGS sequence"/>
</dbReference>
<evidence type="ECO:0000256" key="2">
    <source>
        <dbReference type="SAM" id="Phobius"/>
    </source>
</evidence>
<keyword evidence="4" id="KW-1185">Reference proteome</keyword>
<keyword evidence="2" id="KW-1133">Transmembrane helix</keyword>
<dbReference type="EMBL" id="JACHNB010000001">
    <property type="protein sequence ID" value="MBB4739345.1"/>
    <property type="molecule type" value="Genomic_DNA"/>
</dbReference>
<protein>
    <submittedName>
        <fullName evidence="3">Uncharacterized protein</fullName>
    </submittedName>
</protein>
<sequence>MDRTVADGTTPESAGQPSGELPQRRRADRDRLHRNPAGQNAGPAATESTDGTSWFGDAAAPATPAATPAPAPVSPPEYGPASPSGPGRASFGFTAGPISGNRPLGGSPGDPDPEPESGGLPVVRHTPETTAPAPAAPAAPAAGPWANLPSWEEPSWADTLIPPPSLPPDPAGPPRSVPVPPPPRPRGSRLVTAGMAVLGLVAVLVLALTGVVFYSGPDSKVNQMLNLGGGDAGTGGSRLVTAPLGGRSTASFEMLAASDRVRVTVADIGGDLFRISTPDGSSLRPSPQLTDDAVRLQVTRQGDEADGEVDVVLARSVRWTLRFSGYAAERDVDLGQGQVAGIELVGGTRRAVMALSAASGTVPVKITGGVEELTLKAPAGSPIRVKVGGGASTVTAGSRTLRDVAPGSTLTPKNWDAAGRYDVEAASKITLLNVEAG</sequence>
<feature type="compositionally biased region" description="Low complexity" evidence="1">
    <location>
        <begin position="131"/>
        <end position="146"/>
    </location>
</feature>
<dbReference type="AlphaFoldDB" id="A0A7W7GW25"/>
<feature type="region of interest" description="Disordered" evidence="1">
    <location>
        <begin position="1"/>
        <end position="185"/>
    </location>
</feature>
<comment type="caution">
    <text evidence="3">The sequence shown here is derived from an EMBL/GenBank/DDBJ whole genome shotgun (WGS) entry which is preliminary data.</text>
</comment>
<evidence type="ECO:0000256" key="1">
    <source>
        <dbReference type="SAM" id="MobiDB-lite"/>
    </source>
</evidence>
<feature type="compositionally biased region" description="Pro residues" evidence="1">
    <location>
        <begin position="67"/>
        <end position="78"/>
    </location>
</feature>
<organism evidence="3 4">
    <name type="scientific">Actinoplanes octamycinicus</name>
    <dbReference type="NCBI Taxonomy" id="135948"/>
    <lineage>
        <taxon>Bacteria</taxon>
        <taxon>Bacillati</taxon>
        <taxon>Actinomycetota</taxon>
        <taxon>Actinomycetes</taxon>
        <taxon>Micromonosporales</taxon>
        <taxon>Micromonosporaceae</taxon>
        <taxon>Actinoplanes</taxon>
    </lineage>
</organism>
<gene>
    <name evidence="3" type="ORF">BJY16_002804</name>
</gene>
<feature type="compositionally biased region" description="Pro residues" evidence="1">
    <location>
        <begin position="161"/>
        <end position="185"/>
    </location>
</feature>
<dbReference type="RefSeq" id="WP_185039899.1">
    <property type="nucleotide sequence ID" value="NZ_BAABFG010000005.1"/>
</dbReference>
<name>A0A7W7GW25_9ACTN</name>